<keyword evidence="5" id="KW-0255">Endonuclease</keyword>
<dbReference type="GO" id="GO:0003677">
    <property type="term" value="F:DNA binding"/>
    <property type="evidence" value="ECO:0007669"/>
    <property type="project" value="UniProtKB-KW"/>
</dbReference>
<keyword evidence="5" id="KW-0378">Hydrolase</keyword>
<protein>
    <submittedName>
        <fullName evidence="5">Type I restriction endonuclease subunit S</fullName>
    </submittedName>
</protein>
<feature type="domain" description="Type I restriction modification DNA specificity" evidence="4">
    <location>
        <begin position="10"/>
        <end position="184"/>
    </location>
</feature>
<dbReference type="AlphaFoldDB" id="A0A4Q1AR21"/>
<keyword evidence="3" id="KW-0238">DNA-binding</keyword>
<comment type="similarity">
    <text evidence="1">Belongs to the type-I restriction system S methylase family.</text>
</comment>
<keyword evidence="6" id="KW-1185">Reference proteome</keyword>
<gene>
    <name evidence="5" type="ORF">CRV07_07575</name>
</gene>
<dbReference type="InterPro" id="IPR000055">
    <property type="entry name" value="Restrct_endonuc_typeI_TRD"/>
</dbReference>
<dbReference type="PANTHER" id="PTHR30408:SF12">
    <property type="entry name" value="TYPE I RESTRICTION ENZYME MJAVIII SPECIFICITY SUBUNIT"/>
    <property type="match status" value="1"/>
</dbReference>
<dbReference type="SUPFAM" id="SSF116734">
    <property type="entry name" value="DNA methylase specificity domain"/>
    <property type="match status" value="1"/>
</dbReference>
<evidence type="ECO:0000256" key="2">
    <source>
        <dbReference type="ARBA" id="ARBA00022747"/>
    </source>
</evidence>
<name>A0A4Q1AR21_9BACT</name>
<evidence type="ECO:0000256" key="1">
    <source>
        <dbReference type="ARBA" id="ARBA00010923"/>
    </source>
</evidence>
<keyword evidence="5" id="KW-0540">Nuclease</keyword>
<dbReference type="EMBL" id="PDKK01000005">
    <property type="protein sequence ID" value="RXK05988.1"/>
    <property type="molecule type" value="Genomic_DNA"/>
</dbReference>
<evidence type="ECO:0000313" key="6">
    <source>
        <dbReference type="Proteomes" id="UP000289758"/>
    </source>
</evidence>
<dbReference type="InterPro" id="IPR052021">
    <property type="entry name" value="Type-I_RS_S_subunit"/>
</dbReference>
<dbReference type="Proteomes" id="UP000289758">
    <property type="component" value="Unassembled WGS sequence"/>
</dbReference>
<dbReference type="GO" id="GO:0009307">
    <property type="term" value="P:DNA restriction-modification system"/>
    <property type="evidence" value="ECO:0007669"/>
    <property type="project" value="UniProtKB-KW"/>
</dbReference>
<dbReference type="InterPro" id="IPR044946">
    <property type="entry name" value="Restrct_endonuc_typeI_TRD_sf"/>
</dbReference>
<dbReference type="Gene3D" id="3.90.220.20">
    <property type="entry name" value="DNA methylase specificity domains"/>
    <property type="match status" value="1"/>
</dbReference>
<evidence type="ECO:0000256" key="3">
    <source>
        <dbReference type="ARBA" id="ARBA00023125"/>
    </source>
</evidence>
<proteinExistence type="inferred from homology"/>
<evidence type="ECO:0000313" key="5">
    <source>
        <dbReference type="EMBL" id="RXK05988.1"/>
    </source>
</evidence>
<dbReference type="GO" id="GO:0004519">
    <property type="term" value="F:endonuclease activity"/>
    <property type="evidence" value="ECO:0007669"/>
    <property type="project" value="UniProtKB-KW"/>
</dbReference>
<accession>A0A4Q1AR21</accession>
<dbReference type="Pfam" id="PF01420">
    <property type="entry name" value="Methylase_S"/>
    <property type="match status" value="1"/>
</dbReference>
<dbReference type="OrthoDB" id="5323932at2"/>
<sequence>MKPSELGEIPINWEVLDLKSISSKIGDGLHGTPKYIDGGEYFFINGNNLVNGMIEIDQKTKRTNKEEYEKYKKELNENTIFLSINGTLGNIAFYNEEKIFLSKSVCYINVLENYYKVFIACLFKSDYFKQYLFNYANGTTIKNLSLKAIRELSFPISKNICEKFSHIVKPIFEQIQQNQQQNQILKQQRDALLPKLISGEIRV</sequence>
<keyword evidence="2" id="KW-0680">Restriction system</keyword>
<evidence type="ECO:0000259" key="4">
    <source>
        <dbReference type="Pfam" id="PF01420"/>
    </source>
</evidence>
<dbReference type="PANTHER" id="PTHR30408">
    <property type="entry name" value="TYPE-1 RESTRICTION ENZYME ECOKI SPECIFICITY PROTEIN"/>
    <property type="match status" value="1"/>
</dbReference>
<comment type="caution">
    <text evidence="5">The sequence shown here is derived from an EMBL/GenBank/DDBJ whole genome shotgun (WGS) entry which is preliminary data.</text>
</comment>
<organism evidence="5 6">
    <name type="scientific">Halarcobacter ebronensis</name>
    <dbReference type="NCBI Taxonomy" id="1462615"/>
    <lineage>
        <taxon>Bacteria</taxon>
        <taxon>Pseudomonadati</taxon>
        <taxon>Campylobacterota</taxon>
        <taxon>Epsilonproteobacteria</taxon>
        <taxon>Campylobacterales</taxon>
        <taxon>Arcobacteraceae</taxon>
        <taxon>Halarcobacter</taxon>
    </lineage>
</organism>
<reference evidence="5 6" key="1">
    <citation type="submission" date="2017-10" db="EMBL/GenBank/DDBJ databases">
        <title>Genomics of the genus Arcobacter.</title>
        <authorList>
            <person name="Perez-Cataluna A."/>
            <person name="Figueras M.J."/>
        </authorList>
    </citation>
    <scope>NUCLEOTIDE SEQUENCE [LARGE SCALE GENOMIC DNA]</scope>
    <source>
        <strain evidence="5 6">CECT 8441</strain>
    </source>
</reference>